<sequence length="218" mass="23601">MTLDLGLLERWLTGWSLARGLPLPQPYGGGLVVEVGWPEQVRRHVFVEAGPALQACAARIRDPFIYLKAAVEPAHLRRALPAPWQIEQPRYLMRSTEPMTPVPMPAGYDVQATVEHGASVIRLVDATGQTAAMGRVVMHGASAVFDRIETQEAHRRKGLGTSVMSALDDLAKQAGVSERLLVATEAGCALYQRLGWRVVAPYATAVLPASSFTDPATP</sequence>
<dbReference type="PROSITE" id="PS51186">
    <property type="entry name" value="GNAT"/>
    <property type="match status" value="1"/>
</dbReference>
<keyword evidence="3" id="KW-1185">Reference proteome</keyword>
<organism evidence="2 3">
    <name type="scientific">Hymenobacter jejuensis</name>
    <dbReference type="NCBI Taxonomy" id="2502781"/>
    <lineage>
        <taxon>Bacteria</taxon>
        <taxon>Pseudomonadati</taxon>
        <taxon>Bacteroidota</taxon>
        <taxon>Cytophagia</taxon>
        <taxon>Cytophagales</taxon>
        <taxon>Hymenobacteraceae</taxon>
        <taxon>Hymenobacter</taxon>
    </lineage>
</organism>
<dbReference type="SUPFAM" id="SSF55729">
    <property type="entry name" value="Acyl-CoA N-acyltransferases (Nat)"/>
    <property type="match status" value="1"/>
</dbReference>
<proteinExistence type="predicted"/>
<dbReference type="RefSeq" id="WP_139516478.1">
    <property type="nucleotide sequence ID" value="NZ_CP040896.1"/>
</dbReference>
<name>A0A5B8A1P1_9BACT</name>
<dbReference type="Pfam" id="PF00583">
    <property type="entry name" value="Acetyltransf_1"/>
    <property type="match status" value="1"/>
</dbReference>
<dbReference type="InterPro" id="IPR000182">
    <property type="entry name" value="GNAT_dom"/>
</dbReference>
<accession>A0A5B8A1P1</accession>
<evidence type="ECO:0000313" key="3">
    <source>
        <dbReference type="Proteomes" id="UP000305398"/>
    </source>
</evidence>
<reference evidence="2 3" key="1">
    <citation type="submission" date="2019-06" db="EMBL/GenBank/DDBJ databases">
        <authorList>
            <person name="Srinivasan S."/>
        </authorList>
    </citation>
    <scope>NUCLEOTIDE SEQUENCE [LARGE SCALE GENOMIC DNA]</scope>
    <source>
        <strain evidence="2 3">17J68-5</strain>
    </source>
</reference>
<dbReference type="Gene3D" id="3.40.630.30">
    <property type="match status" value="1"/>
</dbReference>
<dbReference type="EMBL" id="CP040896">
    <property type="protein sequence ID" value="QDA61304.1"/>
    <property type="molecule type" value="Genomic_DNA"/>
</dbReference>
<dbReference type="InterPro" id="IPR016181">
    <property type="entry name" value="Acyl_CoA_acyltransferase"/>
</dbReference>
<evidence type="ECO:0000259" key="1">
    <source>
        <dbReference type="PROSITE" id="PS51186"/>
    </source>
</evidence>
<dbReference type="KEGG" id="hyj:FHG12_14915"/>
<evidence type="ECO:0000313" key="2">
    <source>
        <dbReference type="EMBL" id="QDA61304.1"/>
    </source>
</evidence>
<keyword evidence="2" id="KW-0808">Transferase</keyword>
<gene>
    <name evidence="2" type="ORF">FHG12_14915</name>
</gene>
<protein>
    <submittedName>
        <fullName evidence="2">GNAT family N-acetyltransferase</fullName>
    </submittedName>
</protein>
<dbReference type="AlphaFoldDB" id="A0A5B8A1P1"/>
<feature type="domain" description="N-acetyltransferase" evidence="1">
    <location>
        <begin position="74"/>
        <end position="217"/>
    </location>
</feature>
<dbReference type="GO" id="GO:0016747">
    <property type="term" value="F:acyltransferase activity, transferring groups other than amino-acyl groups"/>
    <property type="evidence" value="ECO:0007669"/>
    <property type="project" value="InterPro"/>
</dbReference>
<dbReference type="Proteomes" id="UP000305398">
    <property type="component" value="Chromosome"/>
</dbReference>
<dbReference type="OrthoDB" id="4966223at2"/>